<organism evidence="1 2">
    <name type="scientific">Elsinoe australis</name>
    <dbReference type="NCBI Taxonomy" id="40998"/>
    <lineage>
        <taxon>Eukaryota</taxon>
        <taxon>Fungi</taxon>
        <taxon>Dikarya</taxon>
        <taxon>Ascomycota</taxon>
        <taxon>Pezizomycotina</taxon>
        <taxon>Dothideomycetes</taxon>
        <taxon>Dothideomycetidae</taxon>
        <taxon>Myriangiales</taxon>
        <taxon>Elsinoaceae</taxon>
        <taxon>Elsinoe</taxon>
    </lineage>
</organism>
<proteinExistence type="predicted"/>
<evidence type="ECO:0000313" key="1">
    <source>
        <dbReference type="EMBL" id="TKX21986.1"/>
    </source>
</evidence>
<sequence>MSSMPRPIQNTISYTEFRQNLSRRARPDELLSLHVGMSDELHRDYCTRYITEGRTARGDEKYETRWYRHHENRTRLINHRQPWVPTDHMTRQQIADRIFEEYLRQARVSAMRRFIERRASDIDRNPPNSDDPDKTPFVRGLPCDFDGISDPSLADPDGFQINPGYFYDSYGSAIMAKFKFVETAVRRSSL</sequence>
<dbReference type="AlphaFoldDB" id="A0A4U7AZV6"/>
<name>A0A4U7AZV6_9PEZI</name>
<gene>
    <name evidence="1" type="ORF">C1H76_5879</name>
</gene>
<dbReference type="EMBL" id="PTQR01000075">
    <property type="protein sequence ID" value="TKX21986.1"/>
    <property type="molecule type" value="Genomic_DNA"/>
</dbReference>
<accession>A0A4U7AZV6</accession>
<comment type="caution">
    <text evidence="1">The sequence shown here is derived from an EMBL/GenBank/DDBJ whole genome shotgun (WGS) entry which is preliminary data.</text>
</comment>
<evidence type="ECO:0000313" key="2">
    <source>
        <dbReference type="Proteomes" id="UP000308133"/>
    </source>
</evidence>
<dbReference type="Proteomes" id="UP000308133">
    <property type="component" value="Unassembled WGS sequence"/>
</dbReference>
<reference evidence="1 2" key="1">
    <citation type="submission" date="2018-02" db="EMBL/GenBank/DDBJ databases">
        <title>Draft genome sequences of Elsinoe sp., causing black scab on jojoba.</title>
        <authorList>
            <person name="Stodart B."/>
            <person name="Jeffress S."/>
            <person name="Ash G."/>
            <person name="Arun Chinnappa K."/>
        </authorList>
    </citation>
    <scope>NUCLEOTIDE SEQUENCE [LARGE SCALE GENOMIC DNA]</scope>
    <source>
        <strain evidence="1 2">Hillstone_2</strain>
    </source>
</reference>
<protein>
    <submittedName>
        <fullName evidence="1">Uncharacterized protein</fullName>
    </submittedName>
</protein>